<accession>A0A812KCD5</accession>
<evidence type="ECO:0000313" key="1">
    <source>
        <dbReference type="EMBL" id="CAE7226441.1"/>
    </source>
</evidence>
<proteinExistence type="predicted"/>
<dbReference type="Proteomes" id="UP000601435">
    <property type="component" value="Unassembled WGS sequence"/>
</dbReference>
<keyword evidence="2" id="KW-1185">Reference proteome</keyword>
<evidence type="ECO:0000313" key="2">
    <source>
        <dbReference type="Proteomes" id="UP000601435"/>
    </source>
</evidence>
<name>A0A812KCD5_9DINO</name>
<protein>
    <submittedName>
        <fullName evidence="1">Uncharacterized protein</fullName>
    </submittedName>
</protein>
<organism evidence="1 2">
    <name type="scientific">Symbiodinium necroappetens</name>
    <dbReference type="NCBI Taxonomy" id="1628268"/>
    <lineage>
        <taxon>Eukaryota</taxon>
        <taxon>Sar</taxon>
        <taxon>Alveolata</taxon>
        <taxon>Dinophyceae</taxon>
        <taxon>Suessiales</taxon>
        <taxon>Symbiodiniaceae</taxon>
        <taxon>Symbiodinium</taxon>
    </lineage>
</organism>
<dbReference type="EMBL" id="CAJNJA010007577">
    <property type="protein sequence ID" value="CAE7226441.1"/>
    <property type="molecule type" value="Genomic_DNA"/>
</dbReference>
<comment type="caution">
    <text evidence="1">The sequence shown here is derived from an EMBL/GenBank/DDBJ whole genome shotgun (WGS) entry which is preliminary data.</text>
</comment>
<dbReference type="OrthoDB" id="427124at2759"/>
<dbReference type="AlphaFoldDB" id="A0A812KCD5"/>
<reference evidence="1" key="1">
    <citation type="submission" date="2021-02" db="EMBL/GenBank/DDBJ databases">
        <authorList>
            <person name="Dougan E. K."/>
            <person name="Rhodes N."/>
            <person name="Thang M."/>
            <person name="Chan C."/>
        </authorList>
    </citation>
    <scope>NUCLEOTIDE SEQUENCE</scope>
</reference>
<gene>
    <name evidence="1" type="ORF">SNEC2469_LOCUS3224</name>
</gene>
<sequence length="63" mass="7339">MSSYSGSAIRTTHMTGIATDIGLITGRQLMSFFQKRCFRRCRCCEHRKLLGWLQNETLEELVR</sequence>